<evidence type="ECO:0000313" key="4">
    <source>
        <dbReference type="Proteomes" id="UP001418444"/>
    </source>
</evidence>
<comment type="caution">
    <text evidence="3">The sequence shown here is derived from an EMBL/GenBank/DDBJ whole genome shotgun (WGS) entry which is preliminary data.</text>
</comment>
<evidence type="ECO:0000259" key="2">
    <source>
        <dbReference type="PROSITE" id="PS51459"/>
    </source>
</evidence>
<dbReference type="RefSeq" id="WP_344786262.1">
    <property type="nucleotide sequence ID" value="NZ_BAAAZW010000019.1"/>
</dbReference>
<keyword evidence="4" id="KW-1185">Reference proteome</keyword>
<gene>
    <name evidence="3" type="ORF">GCM10022231_36600</name>
</gene>
<evidence type="ECO:0000256" key="1">
    <source>
        <dbReference type="SAM" id="MobiDB-lite"/>
    </source>
</evidence>
<dbReference type="Proteomes" id="UP001418444">
    <property type="component" value="Unassembled WGS sequence"/>
</dbReference>
<dbReference type="PROSITE" id="PS51459">
    <property type="entry name" value="FIDO"/>
    <property type="match status" value="1"/>
</dbReference>
<feature type="domain" description="Fido" evidence="2">
    <location>
        <begin position="100"/>
        <end position="228"/>
    </location>
</feature>
<dbReference type="InterPro" id="IPR036597">
    <property type="entry name" value="Fido-like_dom_sf"/>
</dbReference>
<sequence>MTADPLAPLLDLPGVAAAAEEAGEALAAVHRHPVNLRGWDKTSRESSWRGGRSSAAMEGATTELNREHDFDDPVMSGAIRVAQALDPDALDREVSVFRRAPMQSLARLHSLAAAELVAAEKLGRPRDEPHIAQRLDMLGQLITGATTVPAAVLAAVVHGEILVLAPFEQGNAVVARGVSRLVSAATGLDPHLLGVPEVTWLRRLGDYRETSARFATGDPQALADWILLCCEAMRSGADEAKSIADAARG</sequence>
<organism evidence="3 4">
    <name type="scientific">Gordonia caeni</name>
    <dbReference type="NCBI Taxonomy" id="1007097"/>
    <lineage>
        <taxon>Bacteria</taxon>
        <taxon>Bacillati</taxon>
        <taxon>Actinomycetota</taxon>
        <taxon>Actinomycetes</taxon>
        <taxon>Mycobacteriales</taxon>
        <taxon>Gordoniaceae</taxon>
        <taxon>Gordonia</taxon>
    </lineage>
</organism>
<protein>
    <recommendedName>
        <fullName evidence="2">Fido domain-containing protein</fullName>
    </recommendedName>
</protein>
<evidence type="ECO:0000313" key="3">
    <source>
        <dbReference type="EMBL" id="GAA3971780.1"/>
    </source>
</evidence>
<proteinExistence type="predicted"/>
<dbReference type="InterPro" id="IPR003812">
    <property type="entry name" value="Fido"/>
</dbReference>
<accession>A0ABP7PVJ0</accession>
<dbReference type="Gene3D" id="1.10.3290.10">
    <property type="entry name" value="Fido-like domain"/>
    <property type="match status" value="1"/>
</dbReference>
<name>A0ABP7PVJ0_9ACTN</name>
<feature type="region of interest" description="Disordered" evidence="1">
    <location>
        <begin position="41"/>
        <end position="60"/>
    </location>
</feature>
<reference evidence="4" key="1">
    <citation type="journal article" date="2019" name="Int. J. Syst. Evol. Microbiol.">
        <title>The Global Catalogue of Microorganisms (GCM) 10K type strain sequencing project: providing services to taxonomists for standard genome sequencing and annotation.</title>
        <authorList>
            <consortium name="The Broad Institute Genomics Platform"/>
            <consortium name="The Broad Institute Genome Sequencing Center for Infectious Disease"/>
            <person name="Wu L."/>
            <person name="Ma J."/>
        </authorList>
    </citation>
    <scope>NUCLEOTIDE SEQUENCE [LARGE SCALE GENOMIC DNA]</scope>
    <source>
        <strain evidence="4">JCM 16923</strain>
    </source>
</reference>
<dbReference type="EMBL" id="BAAAZW010000019">
    <property type="protein sequence ID" value="GAA3971780.1"/>
    <property type="molecule type" value="Genomic_DNA"/>
</dbReference>